<dbReference type="EMBL" id="JANSHE010000804">
    <property type="protein sequence ID" value="KAJ3006916.1"/>
    <property type="molecule type" value="Genomic_DNA"/>
</dbReference>
<gene>
    <name evidence="1" type="ORF">NUW54_g3751</name>
</gene>
<accession>A0ACC1PZV5</accession>
<proteinExistence type="predicted"/>
<reference evidence="1" key="1">
    <citation type="submission" date="2022-08" db="EMBL/GenBank/DDBJ databases">
        <title>Genome Sequence of Pycnoporus sanguineus.</title>
        <authorList>
            <person name="Buettner E."/>
        </authorList>
    </citation>
    <scope>NUCLEOTIDE SEQUENCE</scope>
    <source>
        <strain evidence="1">CG-C14</strain>
    </source>
</reference>
<keyword evidence="2" id="KW-1185">Reference proteome</keyword>
<dbReference type="Proteomes" id="UP001144978">
    <property type="component" value="Unassembled WGS sequence"/>
</dbReference>
<protein>
    <submittedName>
        <fullName evidence="1">Uncharacterized protein</fullName>
    </submittedName>
</protein>
<comment type="caution">
    <text evidence="1">The sequence shown here is derived from an EMBL/GenBank/DDBJ whole genome shotgun (WGS) entry which is preliminary data.</text>
</comment>
<name>A0ACC1PZV5_9APHY</name>
<sequence>MRDEHIAACLAFFAGEKYVLWFTSEASSYPSLAVTFKDGHGPHDHLKAWSHAHEVARLCRGRTPYASTPNSTCSAAARKDLGLPTRNHPLEDSLDDTNLLRVRAAELIQILGVVYHHPPSTTISRAVSTAHYSWASIHLHLHIDGDPVCDDGWRISSPRIPVAERLILVRDAL</sequence>
<organism evidence="1 2">
    <name type="scientific">Trametes sanguinea</name>
    <dbReference type="NCBI Taxonomy" id="158606"/>
    <lineage>
        <taxon>Eukaryota</taxon>
        <taxon>Fungi</taxon>
        <taxon>Dikarya</taxon>
        <taxon>Basidiomycota</taxon>
        <taxon>Agaricomycotina</taxon>
        <taxon>Agaricomycetes</taxon>
        <taxon>Polyporales</taxon>
        <taxon>Polyporaceae</taxon>
        <taxon>Trametes</taxon>
    </lineage>
</organism>
<evidence type="ECO:0000313" key="2">
    <source>
        <dbReference type="Proteomes" id="UP001144978"/>
    </source>
</evidence>
<evidence type="ECO:0000313" key="1">
    <source>
        <dbReference type="EMBL" id="KAJ3006916.1"/>
    </source>
</evidence>